<dbReference type="EMBL" id="JAHIBW010000020">
    <property type="protein sequence ID" value="KAG7300699.1"/>
    <property type="molecule type" value="Genomic_DNA"/>
</dbReference>
<keyword evidence="3" id="KW-1185">Reference proteome</keyword>
<reference evidence="2 3" key="1">
    <citation type="submission" date="2021-06" db="EMBL/GenBank/DDBJ databases">
        <title>A haploid diamondback moth (Plutella xylostella L.) genome assembly resolves 31 chromosomes and identifies a diamide resistance mutation.</title>
        <authorList>
            <person name="Ward C.M."/>
            <person name="Perry K.D."/>
            <person name="Baker G."/>
            <person name="Powis K."/>
            <person name="Heckel D.G."/>
            <person name="Baxter S.W."/>
        </authorList>
    </citation>
    <scope>NUCLEOTIDE SEQUENCE [LARGE SCALE GENOMIC DNA]</scope>
    <source>
        <strain evidence="2 3">LV</strain>
        <tissue evidence="2">Single pupa</tissue>
    </source>
</reference>
<evidence type="ECO:0000256" key="1">
    <source>
        <dbReference type="SAM" id="MobiDB-lite"/>
    </source>
</evidence>
<gene>
    <name evidence="2" type="ORF">JYU34_015024</name>
</gene>
<name>A0ABQ7Q6C5_PLUXY</name>
<proteinExistence type="predicted"/>
<evidence type="ECO:0000313" key="3">
    <source>
        <dbReference type="Proteomes" id="UP000823941"/>
    </source>
</evidence>
<feature type="region of interest" description="Disordered" evidence="1">
    <location>
        <begin position="22"/>
        <end position="43"/>
    </location>
</feature>
<sequence>MIVTVTEEADEPSSSAIMAVLSSEDGPKVVRAPPVGPDEAKVT</sequence>
<evidence type="ECO:0000313" key="2">
    <source>
        <dbReference type="EMBL" id="KAG7300699.1"/>
    </source>
</evidence>
<accession>A0ABQ7Q6C5</accession>
<organism evidence="2 3">
    <name type="scientific">Plutella xylostella</name>
    <name type="common">Diamondback moth</name>
    <name type="synonym">Plutella maculipennis</name>
    <dbReference type="NCBI Taxonomy" id="51655"/>
    <lineage>
        <taxon>Eukaryota</taxon>
        <taxon>Metazoa</taxon>
        <taxon>Ecdysozoa</taxon>
        <taxon>Arthropoda</taxon>
        <taxon>Hexapoda</taxon>
        <taxon>Insecta</taxon>
        <taxon>Pterygota</taxon>
        <taxon>Neoptera</taxon>
        <taxon>Endopterygota</taxon>
        <taxon>Lepidoptera</taxon>
        <taxon>Glossata</taxon>
        <taxon>Ditrysia</taxon>
        <taxon>Yponomeutoidea</taxon>
        <taxon>Plutellidae</taxon>
        <taxon>Plutella</taxon>
    </lineage>
</organism>
<protein>
    <submittedName>
        <fullName evidence="2">Uncharacterized protein</fullName>
    </submittedName>
</protein>
<dbReference type="Proteomes" id="UP000823941">
    <property type="component" value="Chromosome 20"/>
</dbReference>
<comment type="caution">
    <text evidence="2">The sequence shown here is derived from an EMBL/GenBank/DDBJ whole genome shotgun (WGS) entry which is preliminary data.</text>
</comment>